<dbReference type="SUPFAM" id="SSF56801">
    <property type="entry name" value="Acetyl-CoA synthetase-like"/>
    <property type="match status" value="1"/>
</dbReference>
<dbReference type="InterPro" id="IPR017523">
    <property type="entry name" value="Rv3268"/>
</dbReference>
<dbReference type="NCBIfam" id="TIGR03089">
    <property type="entry name" value="TIGR03089 family protein"/>
    <property type="match status" value="1"/>
</dbReference>
<gene>
    <name evidence="1" type="ORF">Asi03nite_12830</name>
</gene>
<evidence type="ECO:0000313" key="2">
    <source>
        <dbReference type="Proteomes" id="UP000629619"/>
    </source>
</evidence>
<protein>
    <recommendedName>
        <fullName evidence="3">TIGR03089 family protein</fullName>
    </recommendedName>
</protein>
<organism evidence="1 2">
    <name type="scientific">Actinoplanes siamensis</name>
    <dbReference type="NCBI Taxonomy" id="1223317"/>
    <lineage>
        <taxon>Bacteria</taxon>
        <taxon>Bacillati</taxon>
        <taxon>Actinomycetota</taxon>
        <taxon>Actinomycetes</taxon>
        <taxon>Micromonosporales</taxon>
        <taxon>Micromonosporaceae</taxon>
        <taxon>Actinoplanes</taxon>
    </lineage>
</organism>
<reference evidence="1" key="1">
    <citation type="submission" date="2021-01" db="EMBL/GenBank/DDBJ databases">
        <title>Whole genome shotgun sequence of Actinoplanes siamensis NBRC 109076.</title>
        <authorList>
            <person name="Komaki H."/>
            <person name="Tamura T."/>
        </authorList>
    </citation>
    <scope>NUCLEOTIDE SEQUENCE</scope>
    <source>
        <strain evidence="1">NBRC 109076</strain>
    </source>
</reference>
<comment type="caution">
    <text evidence="1">The sequence shown here is derived from an EMBL/GenBank/DDBJ whole genome shotgun (WGS) entry which is preliminary data.</text>
</comment>
<evidence type="ECO:0000313" key="1">
    <source>
        <dbReference type="EMBL" id="GIF03745.1"/>
    </source>
</evidence>
<evidence type="ECO:0008006" key="3">
    <source>
        <dbReference type="Google" id="ProtNLM"/>
    </source>
</evidence>
<dbReference type="Proteomes" id="UP000629619">
    <property type="component" value="Unassembled WGS sequence"/>
</dbReference>
<accession>A0A919TIF0</accession>
<name>A0A919TIF0_9ACTN</name>
<keyword evidence="2" id="KW-1185">Reference proteome</keyword>
<dbReference type="AlphaFoldDB" id="A0A919TIF0"/>
<dbReference type="EMBL" id="BOMW01000013">
    <property type="protein sequence ID" value="GIF03745.1"/>
    <property type="molecule type" value="Genomic_DNA"/>
</dbReference>
<dbReference type="InterPro" id="IPR042099">
    <property type="entry name" value="ANL_N_sf"/>
</dbReference>
<dbReference type="Gene3D" id="3.40.50.12780">
    <property type="entry name" value="N-terminal domain of ligase-like"/>
    <property type="match status" value="1"/>
</dbReference>
<proteinExistence type="predicted"/>
<sequence>MGFGGGRGRAMEDTRAGSVGWTAMDAMGRRVDDAVEQRRADDVVARRRADELITYYDDATGERVGLTSAELGGWSAAVASLLTNECGLRAGDRAGVLLPPHWQTAAVLLGAWSVGLQVSFRGWSTAGLVDGGPALDVTFVEQRRVGSWLDEVPSASHQFVLGLGADGAPAADVPPDHRDFVPAVRAHLGAEPPRHRAGFSAAATPDGTTFGEYGATAAEVARSRGLVRGDRVLIETGVSEQPLIWLLAPLTVGASIVLCANPDRSRLDERVRVEGVTRVFSV</sequence>